<evidence type="ECO:0000256" key="1">
    <source>
        <dbReference type="SAM" id="MobiDB-lite"/>
    </source>
</evidence>
<evidence type="ECO:0000313" key="2">
    <source>
        <dbReference type="EnsemblMetazoa" id="AQUA014294-PA"/>
    </source>
</evidence>
<feature type="compositionally biased region" description="Basic residues" evidence="1">
    <location>
        <begin position="38"/>
        <end position="49"/>
    </location>
</feature>
<dbReference type="EnsemblMetazoa" id="AQUA014294-RA">
    <property type="protein sequence ID" value="AQUA014294-PA"/>
    <property type="gene ID" value="AQUA014294"/>
</dbReference>
<dbReference type="VEuPathDB" id="VectorBase:AQUA014294"/>
<dbReference type="AlphaFoldDB" id="A0A182XR09"/>
<accession>A0A182XR09</accession>
<evidence type="ECO:0000313" key="3">
    <source>
        <dbReference type="Proteomes" id="UP000076407"/>
    </source>
</evidence>
<organism evidence="2 3">
    <name type="scientific">Anopheles quadriannulatus</name>
    <name type="common">Mosquito</name>
    <dbReference type="NCBI Taxonomy" id="34691"/>
    <lineage>
        <taxon>Eukaryota</taxon>
        <taxon>Metazoa</taxon>
        <taxon>Ecdysozoa</taxon>
        <taxon>Arthropoda</taxon>
        <taxon>Hexapoda</taxon>
        <taxon>Insecta</taxon>
        <taxon>Pterygota</taxon>
        <taxon>Neoptera</taxon>
        <taxon>Endopterygota</taxon>
        <taxon>Diptera</taxon>
        <taxon>Nematocera</taxon>
        <taxon>Culicoidea</taxon>
        <taxon>Culicidae</taxon>
        <taxon>Anophelinae</taxon>
        <taxon>Anopheles</taxon>
    </lineage>
</organism>
<reference evidence="2" key="1">
    <citation type="submission" date="2020-05" db="UniProtKB">
        <authorList>
            <consortium name="EnsemblMetazoa"/>
        </authorList>
    </citation>
    <scope>IDENTIFICATION</scope>
    <source>
        <strain evidence="2">SANGQUA</strain>
    </source>
</reference>
<dbReference type="Proteomes" id="UP000076407">
    <property type="component" value="Unassembled WGS sequence"/>
</dbReference>
<keyword evidence="3" id="KW-1185">Reference proteome</keyword>
<proteinExistence type="predicted"/>
<name>A0A182XR09_ANOQN</name>
<sequence length="60" mass="7305">MEQQQQPQPEEIQPDIRFKKMGEKQNKKNIQKNNSNCPKKRKRSKKRREIKLLSNNTQKK</sequence>
<protein>
    <submittedName>
        <fullName evidence="2">Uncharacterized protein</fullName>
    </submittedName>
</protein>
<feature type="region of interest" description="Disordered" evidence="1">
    <location>
        <begin position="1"/>
        <end position="60"/>
    </location>
</feature>
<feature type="compositionally biased region" description="Low complexity" evidence="1">
    <location>
        <begin position="1"/>
        <end position="11"/>
    </location>
</feature>
<feature type="compositionally biased region" description="Basic and acidic residues" evidence="1">
    <location>
        <begin position="14"/>
        <end position="26"/>
    </location>
</feature>